<evidence type="ECO:0000313" key="2">
    <source>
        <dbReference type="Proteomes" id="UP000004633"/>
    </source>
</evidence>
<gene>
    <name evidence="1" type="ORF">HMPREF9555_00462</name>
</gene>
<name>E7N0G2_9FIRM</name>
<reference evidence="1 2" key="1">
    <citation type="submission" date="2010-08" db="EMBL/GenBank/DDBJ databases">
        <authorList>
            <person name="Weinstock G."/>
            <person name="Sodergren E."/>
            <person name="Clifton S."/>
            <person name="Fulton L."/>
            <person name="Fulton B."/>
            <person name="Courtney L."/>
            <person name="Fronick C."/>
            <person name="Harrison M."/>
            <person name="Strong C."/>
            <person name="Farmer C."/>
            <person name="Delahaunty K."/>
            <person name="Markovic C."/>
            <person name="Hall O."/>
            <person name="Minx P."/>
            <person name="Tomlinson C."/>
            <person name="Mitreva M."/>
            <person name="Hou S."/>
            <person name="Chen J."/>
            <person name="Wollam A."/>
            <person name="Pepin K.H."/>
            <person name="Johnson M."/>
            <person name="Bhonagiri V."/>
            <person name="Zhang X."/>
            <person name="Suruliraj S."/>
            <person name="Warren W."/>
            <person name="Chinwalla A."/>
            <person name="Mardis E.R."/>
            <person name="Wilson R.K."/>
        </authorList>
    </citation>
    <scope>NUCLEOTIDE SEQUENCE [LARGE SCALE GENOMIC DNA]</scope>
    <source>
        <strain evidence="1 2">F0399</strain>
    </source>
</reference>
<dbReference type="STRING" id="749551.HMPREF9555_00462"/>
<dbReference type="Gene3D" id="3.40.50.1980">
    <property type="entry name" value="Nitrogenase molybdenum iron protein domain"/>
    <property type="match status" value="1"/>
</dbReference>
<comment type="caution">
    <text evidence="1">The sequence shown here is derived from an EMBL/GenBank/DDBJ whole genome shotgun (WGS) entry which is preliminary data.</text>
</comment>
<keyword evidence="2" id="KW-1185">Reference proteome</keyword>
<sequence length="545" mass="59264">MRMEQIAAEEITSFNTSMDLLCRRRDLVLVVPGALICLRSLYQRAALRGVLSQLRYVILREEDYVVGTMEEKLRDVVRAAGNLPGVRVIVIYLSCLDILVRLDFADIEACLSAETGCVVRCFFRGPLAKADAMSHETAEDILRSLPPEETCIEADISLPPPMSDIAGAADFLRAADTANVLVTPSGCRSPIARMDMTRERRDVYAALPAAEDYIFGMEETIRTQVEELAAGAAFQKLNLLGSPVPAFMGMQEEFILENLSSCGCKGKFFPTSGFQDAVTGIAAASLSLVWEAAADWGTTSSCVYVLGWSEMLVGACAQFAAAEDFFAKRGYRMHIAGRDVLSERPALAWCVSAAGLPAADWLHDTYDIPVLQTLPLGAQGKAAWERTAAKMLGRTYRANATQETAGSKSYGRNSERILLIGDPIASRAIVCVLRAYGYCDIRCAAYAWTDETAELYRRAAGREEILCFQTREELEPLWNAADIVVADPAFCIVYGEKRLLPLPTGYLSGRDAVCADGGVLGAAFRRALAAFLGIQGGGDTSKKLK</sequence>
<dbReference type="EMBL" id="AECV01000003">
    <property type="protein sequence ID" value="EFW30374.1"/>
    <property type="molecule type" value="Genomic_DNA"/>
</dbReference>
<protein>
    <recommendedName>
        <fullName evidence="3">Nitrogenase/oxidoreductase component 1 domain-containing protein</fullName>
    </recommendedName>
</protein>
<dbReference type="Proteomes" id="UP000004633">
    <property type="component" value="Unassembled WGS sequence"/>
</dbReference>
<proteinExistence type="predicted"/>
<dbReference type="HOGENOM" id="CLU_518604_0_0_9"/>
<evidence type="ECO:0000313" key="1">
    <source>
        <dbReference type="EMBL" id="EFW30374.1"/>
    </source>
</evidence>
<dbReference type="AlphaFoldDB" id="E7N0G2"/>
<accession>E7N0G2</accession>
<organism evidence="1 2">
    <name type="scientific">Selenomonas artemidis F0399</name>
    <dbReference type="NCBI Taxonomy" id="749551"/>
    <lineage>
        <taxon>Bacteria</taxon>
        <taxon>Bacillati</taxon>
        <taxon>Bacillota</taxon>
        <taxon>Negativicutes</taxon>
        <taxon>Selenomonadales</taxon>
        <taxon>Selenomonadaceae</taxon>
        <taxon>Selenomonas</taxon>
    </lineage>
</organism>
<dbReference type="SUPFAM" id="SSF53807">
    <property type="entry name" value="Helical backbone' metal receptor"/>
    <property type="match status" value="1"/>
</dbReference>
<evidence type="ECO:0008006" key="3">
    <source>
        <dbReference type="Google" id="ProtNLM"/>
    </source>
</evidence>